<evidence type="ECO:0000256" key="7">
    <source>
        <dbReference type="ARBA" id="ARBA00023180"/>
    </source>
</evidence>
<evidence type="ECO:0000256" key="6">
    <source>
        <dbReference type="ARBA" id="ARBA00023170"/>
    </source>
</evidence>
<dbReference type="GO" id="GO:0007200">
    <property type="term" value="P:phospholipase C-activating G protein-coupled receptor signaling pathway"/>
    <property type="evidence" value="ECO:0007669"/>
    <property type="project" value="TreeGrafter"/>
</dbReference>
<keyword evidence="3 9" id="KW-1133">Transmembrane helix</keyword>
<dbReference type="STRING" id="48698.ENSPFOP00000026570"/>
<evidence type="ECO:0000256" key="8">
    <source>
        <dbReference type="ARBA" id="ARBA00023224"/>
    </source>
</evidence>
<dbReference type="Gene3D" id="1.20.1070.10">
    <property type="entry name" value="Rhodopsin 7-helix transmembrane proteins"/>
    <property type="match status" value="1"/>
</dbReference>
<accession>A0A096M579</accession>
<keyword evidence="8" id="KW-0807">Transducer</keyword>
<keyword evidence="12" id="KW-1185">Reference proteome</keyword>
<sequence>MALLASNVLLGLPANGYVAWMIASESSGPAVSELFALNLAVAEILFACSSFYVMLHFLLRMSQEVGVLVLKLFLQLMLISRPLFQTCICLERYMAVVHPTIFIRLKPLRYRLAVCLFDWLLILLDFLFPFLGPSLTVSACYFIAKSLLFLSVLSYCGVRVLLVLKQPGPGDSSRSVESWSAMKRKAFKVIVITLGFNSATQLLQILMLGPTVLTASLLLILQLTLFSLFISIISSFITPLLFLHRAGKLPCI</sequence>
<evidence type="ECO:0000313" key="12">
    <source>
        <dbReference type="Proteomes" id="UP000028760"/>
    </source>
</evidence>
<reference evidence="11" key="2">
    <citation type="submission" date="2025-08" db="UniProtKB">
        <authorList>
            <consortium name="Ensembl"/>
        </authorList>
    </citation>
    <scope>IDENTIFICATION</scope>
</reference>
<dbReference type="PANTHER" id="PTHR24232">
    <property type="entry name" value="G-PROTEIN COUPLED RECEPTOR"/>
    <property type="match status" value="1"/>
</dbReference>
<evidence type="ECO:0000256" key="9">
    <source>
        <dbReference type="SAM" id="Phobius"/>
    </source>
</evidence>
<evidence type="ECO:0000259" key="10">
    <source>
        <dbReference type="PROSITE" id="PS50262"/>
    </source>
</evidence>
<dbReference type="PANTHER" id="PTHR24232:SF85">
    <property type="entry name" value="G-PROTEIN COUPLED RECEPTOR 4"/>
    <property type="match status" value="1"/>
</dbReference>
<dbReference type="Pfam" id="PF00001">
    <property type="entry name" value="7tm_1"/>
    <property type="match status" value="1"/>
</dbReference>
<proteinExistence type="predicted"/>
<dbReference type="InterPro" id="IPR000276">
    <property type="entry name" value="GPCR_Rhodpsn"/>
</dbReference>
<keyword evidence="5 9" id="KW-0472">Membrane</keyword>
<dbReference type="CDD" id="cd00637">
    <property type="entry name" value="7tm_classA_rhodopsin-like"/>
    <property type="match status" value="1"/>
</dbReference>
<dbReference type="Proteomes" id="UP000028760">
    <property type="component" value="Unassembled WGS sequence"/>
</dbReference>
<comment type="subcellular location">
    <subcellularLocation>
        <location evidence="1">Membrane</location>
        <topology evidence="1">Multi-pass membrane protein</topology>
    </subcellularLocation>
</comment>
<feature type="transmembrane region" description="Helical" evidence="9">
    <location>
        <begin position="143"/>
        <end position="164"/>
    </location>
</feature>
<evidence type="ECO:0000256" key="5">
    <source>
        <dbReference type="ARBA" id="ARBA00023136"/>
    </source>
</evidence>
<evidence type="ECO:0000256" key="4">
    <source>
        <dbReference type="ARBA" id="ARBA00023040"/>
    </source>
</evidence>
<feature type="domain" description="G-protein coupled receptors family 1 profile" evidence="10">
    <location>
        <begin position="14"/>
        <end position="242"/>
    </location>
</feature>
<dbReference type="AlphaFoldDB" id="A0A096M579"/>
<dbReference type="GO" id="GO:0004930">
    <property type="term" value="F:G protein-coupled receptor activity"/>
    <property type="evidence" value="ECO:0007669"/>
    <property type="project" value="UniProtKB-KW"/>
</dbReference>
<dbReference type="EMBL" id="AYCK01017490">
    <property type="status" value="NOT_ANNOTATED_CDS"/>
    <property type="molecule type" value="Genomic_DNA"/>
</dbReference>
<evidence type="ECO:0000256" key="2">
    <source>
        <dbReference type="ARBA" id="ARBA00022692"/>
    </source>
</evidence>
<evidence type="ECO:0000256" key="3">
    <source>
        <dbReference type="ARBA" id="ARBA00022989"/>
    </source>
</evidence>
<dbReference type="EMBL" id="AYCK01017489">
    <property type="status" value="NOT_ANNOTATED_CDS"/>
    <property type="molecule type" value="Genomic_DNA"/>
</dbReference>
<organism evidence="11 12">
    <name type="scientific">Poecilia formosa</name>
    <name type="common">Amazon molly</name>
    <name type="synonym">Limia formosa</name>
    <dbReference type="NCBI Taxonomy" id="48698"/>
    <lineage>
        <taxon>Eukaryota</taxon>
        <taxon>Metazoa</taxon>
        <taxon>Chordata</taxon>
        <taxon>Craniata</taxon>
        <taxon>Vertebrata</taxon>
        <taxon>Euteleostomi</taxon>
        <taxon>Actinopterygii</taxon>
        <taxon>Neopterygii</taxon>
        <taxon>Teleostei</taxon>
        <taxon>Neoteleostei</taxon>
        <taxon>Acanthomorphata</taxon>
        <taxon>Ovalentaria</taxon>
        <taxon>Atherinomorphae</taxon>
        <taxon>Cyprinodontiformes</taxon>
        <taxon>Poeciliidae</taxon>
        <taxon>Poeciliinae</taxon>
        <taxon>Poecilia</taxon>
    </lineage>
</organism>
<dbReference type="GO" id="GO:0005886">
    <property type="term" value="C:plasma membrane"/>
    <property type="evidence" value="ECO:0007669"/>
    <property type="project" value="TreeGrafter"/>
</dbReference>
<evidence type="ECO:0000256" key="1">
    <source>
        <dbReference type="ARBA" id="ARBA00004141"/>
    </source>
</evidence>
<feature type="transmembrane region" description="Helical" evidence="9">
    <location>
        <begin position="219"/>
        <end position="243"/>
    </location>
</feature>
<evidence type="ECO:0000313" key="11">
    <source>
        <dbReference type="Ensembl" id="ENSPFOP00000026570.1"/>
    </source>
</evidence>
<feature type="transmembrane region" description="Helical" evidence="9">
    <location>
        <begin position="112"/>
        <end position="131"/>
    </location>
</feature>
<protein>
    <recommendedName>
        <fullName evidence="10">G-protein coupled receptors family 1 profile domain-containing protein</fullName>
    </recommendedName>
</protein>
<dbReference type="Ensembl" id="ENSPFOT00000026270.1">
    <property type="protein sequence ID" value="ENSPFOP00000026570.1"/>
    <property type="gene ID" value="ENSPFOG00000024160.1"/>
</dbReference>
<dbReference type="SUPFAM" id="SSF81321">
    <property type="entry name" value="Family A G protein-coupled receptor-like"/>
    <property type="match status" value="1"/>
</dbReference>
<dbReference type="PROSITE" id="PS50262">
    <property type="entry name" value="G_PROTEIN_RECEP_F1_2"/>
    <property type="match status" value="1"/>
</dbReference>
<dbReference type="PRINTS" id="PR00237">
    <property type="entry name" value="GPCRRHODOPSN"/>
</dbReference>
<keyword evidence="6" id="KW-0675">Receptor</keyword>
<keyword evidence="2 9" id="KW-0812">Transmembrane</keyword>
<feature type="transmembrane region" description="Helical" evidence="9">
    <location>
        <begin position="185"/>
        <end position="207"/>
    </location>
</feature>
<keyword evidence="7" id="KW-0325">Glycoprotein</keyword>
<dbReference type="GeneTree" id="ENSGT01000000219447"/>
<dbReference type="OMA" id="CICVERY"/>
<dbReference type="InterPro" id="IPR017452">
    <property type="entry name" value="GPCR_Rhodpsn_7TM"/>
</dbReference>
<keyword evidence="4" id="KW-0297">G-protein coupled receptor</keyword>
<name>A0A096M579_POEFO</name>
<reference evidence="11" key="3">
    <citation type="submission" date="2025-09" db="UniProtKB">
        <authorList>
            <consortium name="Ensembl"/>
        </authorList>
    </citation>
    <scope>IDENTIFICATION</scope>
</reference>
<feature type="transmembrane region" description="Helical" evidence="9">
    <location>
        <begin position="35"/>
        <end position="55"/>
    </location>
</feature>
<reference evidence="12" key="1">
    <citation type="submission" date="2013-10" db="EMBL/GenBank/DDBJ databases">
        <authorList>
            <person name="Schartl M."/>
            <person name="Warren W."/>
        </authorList>
    </citation>
    <scope>NUCLEOTIDE SEQUENCE [LARGE SCALE GENOMIC DNA]</scope>
    <source>
        <strain evidence="12">female</strain>
    </source>
</reference>
<dbReference type="GO" id="GO:0035025">
    <property type="term" value="P:positive regulation of Rho protein signal transduction"/>
    <property type="evidence" value="ECO:0007669"/>
    <property type="project" value="TreeGrafter"/>
</dbReference>